<organism evidence="1 2">
    <name type="scientific">Endozoicomonas elysicola</name>
    <dbReference type="NCBI Taxonomy" id="305900"/>
    <lineage>
        <taxon>Bacteria</taxon>
        <taxon>Pseudomonadati</taxon>
        <taxon>Pseudomonadota</taxon>
        <taxon>Gammaproteobacteria</taxon>
        <taxon>Oceanospirillales</taxon>
        <taxon>Endozoicomonadaceae</taxon>
        <taxon>Endozoicomonas</taxon>
    </lineage>
</organism>
<keyword evidence="2" id="KW-1185">Reference proteome</keyword>
<dbReference type="EMBL" id="JOJP01000001">
    <property type="protein sequence ID" value="KEI70961.1"/>
    <property type="molecule type" value="Genomic_DNA"/>
</dbReference>
<comment type="caution">
    <text evidence="1">The sequence shown here is derived from an EMBL/GenBank/DDBJ whole genome shotgun (WGS) entry which is preliminary data.</text>
</comment>
<name>A0A081K9Y5_9GAMM</name>
<accession>A0A081K9Y5</accession>
<gene>
    <name evidence="1" type="ORF">GV64_09605</name>
</gene>
<dbReference type="STRING" id="305900.GV64_09605"/>
<protein>
    <submittedName>
        <fullName evidence="1">Uncharacterized protein</fullName>
    </submittedName>
</protein>
<dbReference type="AlphaFoldDB" id="A0A081K9Y5"/>
<proteinExistence type="predicted"/>
<evidence type="ECO:0000313" key="1">
    <source>
        <dbReference type="EMBL" id="KEI70961.1"/>
    </source>
</evidence>
<dbReference type="Proteomes" id="UP000027997">
    <property type="component" value="Unassembled WGS sequence"/>
</dbReference>
<sequence length="62" mass="7406">MRLTPLFFLWFQAAAVAKNFCHKNQSRAFCNDCFTPMFFEHYMEVSDWLPVPWEPVLAFTVQ</sequence>
<evidence type="ECO:0000313" key="2">
    <source>
        <dbReference type="Proteomes" id="UP000027997"/>
    </source>
</evidence>
<reference evidence="1 2" key="1">
    <citation type="submission" date="2014-06" db="EMBL/GenBank/DDBJ databases">
        <title>Whole Genome Sequences of Three Symbiotic Endozoicomonas Bacteria.</title>
        <authorList>
            <person name="Neave M.J."/>
            <person name="Apprill A."/>
            <person name="Voolstra C.R."/>
        </authorList>
    </citation>
    <scope>NUCLEOTIDE SEQUENCE [LARGE SCALE GENOMIC DNA]</scope>
    <source>
        <strain evidence="1 2">DSM 22380</strain>
    </source>
</reference>